<sequence length="523" mass="57618">MTTLSSRLSGNQRFDFASAAYGSDTFSVVRMRGREGISELYRFELILVADDPEIDFDRMLANTATLTILAPDDPTKTTPYSGMIAEFDQLHQASGYTFYRAVLVPRAWRLTQTRTSEVYLNEQTIPQIVTTLLQNAQLAGTDIDTKLTGQYRARSFVCQFQESHFDFASRWMEKEGIYYYFQQDGSKDTVALLDDKSMHPSDALPVNYRPADELDVGLAPDSVQSFSCEARPLPGKVVLQDYNYRRASLPLSAEAVVSASGFGEVMYYGDNFRDAQEGQRYATLRAQELQCRAKRFRAEATAVGLRSGYFIELAHHYRADFNGRYLVTDIQHEGSQAGALLAGIKTPFTASAPGEEITYRNTFTAIPAATQFRAARLTPRPRVSGTLNATVDAEGSGDYAELDEYGQYTVQVPFDRTDKAAAKGSARVRMATPYSGDGHGMHFPLIKGAEVLLAFADGDPDQPVIVGTVPNSVNSSVVNQTNPTQNRIASKGGNQLLMSDTAGSQGMWLHSPDGNTHIFMGSI</sequence>
<feature type="domain" description="Gp5/Type VI secretion system Vgr protein OB-fold" evidence="2">
    <location>
        <begin position="406"/>
        <end position="468"/>
    </location>
</feature>
<dbReference type="Gene3D" id="3.55.50.10">
    <property type="entry name" value="Baseplate protein-like domains"/>
    <property type="match status" value="1"/>
</dbReference>
<evidence type="ECO:0000313" key="4">
    <source>
        <dbReference type="Proteomes" id="UP000243719"/>
    </source>
</evidence>
<dbReference type="SUPFAM" id="SSF69349">
    <property type="entry name" value="Phage fibre proteins"/>
    <property type="match status" value="1"/>
</dbReference>
<organism evidence="3 4">
    <name type="scientific">Chitinasiproducens palmae</name>
    <dbReference type="NCBI Taxonomy" id="1770053"/>
    <lineage>
        <taxon>Bacteria</taxon>
        <taxon>Pseudomonadati</taxon>
        <taxon>Pseudomonadota</taxon>
        <taxon>Betaproteobacteria</taxon>
        <taxon>Burkholderiales</taxon>
        <taxon>Burkholderiaceae</taxon>
        <taxon>Chitinasiproducens</taxon>
    </lineage>
</organism>
<gene>
    <name evidence="3" type="ORF">SAMN05216551_102309</name>
</gene>
<dbReference type="InterPro" id="IPR006533">
    <property type="entry name" value="T6SS_Vgr_RhsGE"/>
</dbReference>
<dbReference type="AlphaFoldDB" id="A0A1H2PKZ2"/>
<proteinExistence type="inferred from homology"/>
<dbReference type="Proteomes" id="UP000243719">
    <property type="component" value="Unassembled WGS sequence"/>
</dbReference>
<comment type="similarity">
    <text evidence="1">Belongs to the VgrG protein family.</text>
</comment>
<keyword evidence="4" id="KW-1185">Reference proteome</keyword>
<dbReference type="InterPro" id="IPR037026">
    <property type="entry name" value="Vgr_OB-fold_dom_sf"/>
</dbReference>
<dbReference type="Pfam" id="PF04717">
    <property type="entry name" value="Phage_base_V"/>
    <property type="match status" value="1"/>
</dbReference>
<evidence type="ECO:0000256" key="1">
    <source>
        <dbReference type="ARBA" id="ARBA00005558"/>
    </source>
</evidence>
<dbReference type="STRING" id="1770053.SAMN05216551_102309"/>
<dbReference type="NCBIfam" id="TIGR01646">
    <property type="entry name" value="vgr_GE"/>
    <property type="match status" value="1"/>
</dbReference>
<name>A0A1H2PKZ2_9BURK</name>
<dbReference type="EMBL" id="FNLO01000002">
    <property type="protein sequence ID" value="SDV47143.1"/>
    <property type="molecule type" value="Genomic_DNA"/>
</dbReference>
<evidence type="ECO:0000313" key="3">
    <source>
        <dbReference type="EMBL" id="SDV47143.1"/>
    </source>
</evidence>
<evidence type="ECO:0000259" key="2">
    <source>
        <dbReference type="Pfam" id="PF04717"/>
    </source>
</evidence>
<dbReference type="Pfam" id="PF05954">
    <property type="entry name" value="Phage_GPD"/>
    <property type="match status" value="1"/>
</dbReference>
<dbReference type="OrthoDB" id="8590234at2"/>
<accession>A0A1H2PKZ2</accession>
<dbReference type="Gene3D" id="2.30.110.50">
    <property type="match status" value="1"/>
</dbReference>
<protein>
    <submittedName>
        <fullName evidence="3">Type VI secretion system secreted protein VgrG</fullName>
    </submittedName>
</protein>
<dbReference type="Gene3D" id="4.10.220.110">
    <property type="match status" value="1"/>
</dbReference>
<reference evidence="4" key="1">
    <citation type="submission" date="2016-09" db="EMBL/GenBank/DDBJ databases">
        <authorList>
            <person name="Varghese N."/>
            <person name="Submissions S."/>
        </authorList>
    </citation>
    <scope>NUCLEOTIDE SEQUENCE [LARGE SCALE GENOMIC DNA]</scope>
    <source>
        <strain evidence="4">JS23</strain>
    </source>
</reference>
<dbReference type="Gene3D" id="2.40.50.230">
    <property type="entry name" value="Gp5 N-terminal domain"/>
    <property type="match status" value="1"/>
</dbReference>
<dbReference type="InterPro" id="IPR006531">
    <property type="entry name" value="Gp5/Vgr_OB"/>
</dbReference>
<dbReference type="NCBIfam" id="TIGR03361">
    <property type="entry name" value="VI_Rhs_Vgr"/>
    <property type="match status" value="1"/>
</dbReference>
<dbReference type="SUPFAM" id="SSF69279">
    <property type="entry name" value="Phage tail proteins"/>
    <property type="match status" value="2"/>
</dbReference>
<dbReference type="RefSeq" id="WP_091905362.1">
    <property type="nucleotide sequence ID" value="NZ_FNLO01000002.1"/>
</dbReference>
<dbReference type="InterPro" id="IPR017847">
    <property type="entry name" value="T6SS_RhsGE_Vgr_subset"/>
</dbReference>
<dbReference type="SUPFAM" id="SSF69255">
    <property type="entry name" value="gp5 N-terminal domain-like"/>
    <property type="match status" value="1"/>
</dbReference>